<dbReference type="Pfam" id="PF13458">
    <property type="entry name" value="Peripla_BP_6"/>
    <property type="match status" value="1"/>
</dbReference>
<dbReference type="InterPro" id="IPR028082">
    <property type="entry name" value="Peripla_BP_I"/>
</dbReference>
<comment type="caution">
    <text evidence="5">The sequence shown here is derived from an EMBL/GenBank/DDBJ whole genome shotgun (WGS) entry which is preliminary data.</text>
</comment>
<evidence type="ECO:0000313" key="5">
    <source>
        <dbReference type="EMBL" id="MFC5846969.1"/>
    </source>
</evidence>
<proteinExistence type="inferred from homology"/>
<reference evidence="6" key="1">
    <citation type="journal article" date="2019" name="Int. J. Syst. Evol. Microbiol.">
        <title>The Global Catalogue of Microorganisms (GCM) 10K type strain sequencing project: providing services to taxonomists for standard genome sequencing and annotation.</title>
        <authorList>
            <consortium name="The Broad Institute Genomics Platform"/>
            <consortium name="The Broad Institute Genome Sequencing Center for Infectious Disease"/>
            <person name="Wu L."/>
            <person name="Ma J."/>
        </authorList>
    </citation>
    <scope>NUCLEOTIDE SEQUENCE [LARGE SCALE GENOMIC DNA]</scope>
    <source>
        <strain evidence="6">CGMCC 1.15053</strain>
    </source>
</reference>
<evidence type="ECO:0000256" key="1">
    <source>
        <dbReference type="ARBA" id="ARBA00010062"/>
    </source>
</evidence>
<name>A0ABW1DGR9_9DEIO</name>
<dbReference type="Gene3D" id="3.40.50.2300">
    <property type="match status" value="2"/>
</dbReference>
<dbReference type="PANTHER" id="PTHR47151:SF2">
    <property type="entry name" value="AMINO ACID BINDING PROTEIN"/>
    <property type="match status" value="1"/>
</dbReference>
<feature type="chain" id="PRO_5045378322" evidence="3">
    <location>
        <begin position="26"/>
        <end position="398"/>
    </location>
</feature>
<evidence type="ECO:0000259" key="4">
    <source>
        <dbReference type="Pfam" id="PF13458"/>
    </source>
</evidence>
<sequence length="398" mass="40486">MPKPTLARTVLSLLTLALLPGAAQAATIKVATVSPLSGSLAPIGTEVRRGAELAIEAKVRTFKSQGYDLVLAPFDDQASATRAGAIARDILADSAVVGVVGALNSSVSNVLAGAFEPARLATVSPASTNDALTTHNWSSFSRVVAPDRAQAVAAATYLQEEVGAKSVFVVSDNTAYGNGLATALQTNLKRRSIALSGYAGASDPAGIAAAVKRVTEAGPDVVYYGGTDDIGAALVKALRAAGVKAVFMGGDGLDSPSFAQRAGSSATGVVYSTGFGPVSAYSGSEVFARQYQAKYKAAPSGVAMMAYDATNALLSAMNTTLKPGGALPTRAQVSSAVRKVNFAACVNKSALLCDSISGPVAFDTSGERMRSRVLVMRLGADAKASIVTIKTVTADSLR</sequence>
<dbReference type="Proteomes" id="UP001595979">
    <property type="component" value="Unassembled WGS sequence"/>
</dbReference>
<evidence type="ECO:0000256" key="3">
    <source>
        <dbReference type="SAM" id="SignalP"/>
    </source>
</evidence>
<dbReference type="CDD" id="cd06342">
    <property type="entry name" value="PBP1_ABC_LIVBP-like"/>
    <property type="match status" value="1"/>
</dbReference>
<evidence type="ECO:0000256" key="2">
    <source>
        <dbReference type="ARBA" id="ARBA00022729"/>
    </source>
</evidence>
<dbReference type="EMBL" id="JBHSOH010000003">
    <property type="protein sequence ID" value="MFC5846969.1"/>
    <property type="molecule type" value="Genomic_DNA"/>
</dbReference>
<dbReference type="PANTHER" id="PTHR47151">
    <property type="entry name" value="LEU/ILE/VAL-BINDING ABC TRANSPORTER SUBUNIT"/>
    <property type="match status" value="1"/>
</dbReference>
<dbReference type="SUPFAM" id="SSF53822">
    <property type="entry name" value="Periplasmic binding protein-like I"/>
    <property type="match status" value="1"/>
</dbReference>
<organism evidence="5 6">
    <name type="scientific">Deinococcus petrolearius</name>
    <dbReference type="NCBI Taxonomy" id="1751295"/>
    <lineage>
        <taxon>Bacteria</taxon>
        <taxon>Thermotogati</taxon>
        <taxon>Deinococcota</taxon>
        <taxon>Deinococci</taxon>
        <taxon>Deinococcales</taxon>
        <taxon>Deinococcaceae</taxon>
        <taxon>Deinococcus</taxon>
    </lineage>
</organism>
<feature type="domain" description="Leucine-binding protein" evidence="4">
    <location>
        <begin position="27"/>
        <end position="381"/>
    </location>
</feature>
<keyword evidence="2 3" id="KW-0732">Signal</keyword>
<accession>A0ABW1DGR9</accession>
<gene>
    <name evidence="5" type="ORF">ACFPQ6_01485</name>
</gene>
<keyword evidence="6" id="KW-1185">Reference proteome</keyword>
<dbReference type="RefSeq" id="WP_380045683.1">
    <property type="nucleotide sequence ID" value="NZ_JBHSOH010000003.1"/>
</dbReference>
<protein>
    <submittedName>
        <fullName evidence="5">Branched-chain amino acid ABC transporter substrate-binding protein</fullName>
    </submittedName>
</protein>
<evidence type="ECO:0000313" key="6">
    <source>
        <dbReference type="Proteomes" id="UP001595979"/>
    </source>
</evidence>
<feature type="signal peptide" evidence="3">
    <location>
        <begin position="1"/>
        <end position="25"/>
    </location>
</feature>
<dbReference type="InterPro" id="IPR028081">
    <property type="entry name" value="Leu-bd"/>
</dbReference>
<comment type="similarity">
    <text evidence="1">Belongs to the leucine-binding protein family.</text>
</comment>